<dbReference type="PROSITE" id="PS51450">
    <property type="entry name" value="LRR"/>
    <property type="match status" value="3"/>
</dbReference>
<dbReference type="GO" id="GO:0009966">
    <property type="term" value="P:regulation of signal transduction"/>
    <property type="evidence" value="ECO:0007669"/>
    <property type="project" value="UniProtKB-ARBA"/>
</dbReference>
<sequence length="2468" mass="280496">MGDFTGEELIQAAIFNDGELMKCLLEGECVNFINFQDRRGRTAVYTSVSNNSSRCLRILLEHGADPNIAALKTFNFMTPLHQAIIDLKLDIFKLLLSYGADITKPDGSGLSPMALAENMELNDYLQEMEEEQERREKVYDSVLSAFAEACRAADTSKMATILETNTSPTMHAKLVLNTVTEDGLTPVCWACKCGNVDMVDLLLRHHASTISCTSQEMTPIHIACHFENTDCVKLLLQHCPDIVQRKMSNESLALHLAIEAGNLSLVQLLLYHDYPEYALEDHRDEALGISYKLPFDVNTKDSIGRSPLYLAAEKNQVEIVRCLLDFCVQCERKQQPKKYEGRNRQASNVNFEPELRGEQLKASGSHSGVFASNIYHPVDINLQGRNGFTPLHVAVSSSFYEVTDILLKHKADVNILANDNGKLISTLMMACKKGDSIILDKLFKYGADDLDKQVFEYAVEKRPRMVFTLLKYRTFKDLENEYKINKMDMRLLYRQMSDLEDSYDGLNSLNLDFKKKFPVNSVHIKWQDLQHIDALKEDTLVDISCHHNPELQATSLSNPFALFAITKIDISGNKIGPMFPAVFFKLPSLHYLNLSKNQIKMFPDVSDNDHLFVCLEELLLDRNKIEVLPDYLFKVSTLRFLSVSYNSVKDIPCDIWELQCLAFLNLANNMIASLPQPRPRPRQSRPPSQGNPSNVPNNFEDDSIPNQAPTPKSDVEETEVKHALMWMSGSVHVSDNDFDIGSGPRNRGLQDLNLSRNRLKEIPFWLCCTSPFMENLNLSSNQISSVGRLFQLPQHLKTLDLSGNNLADTVNWQCFEDNDGLCYSTRSVRPTNSPHSFSSYTSFTQLMTCAHRQHRILERLDTLNLGGNRRLEKVVVSRATDNRQRRSSAASLSSLNSSLDEEKRRLLFPNLTSLDLSYNIGLQEIPSEIGDLSSLKRLSLSFTGVKELPPNIGKLKSLFTLELEKCNLEGPILDIIHGSPMRTKDILGFLLSVLEEAEEYNCMNLMFVGVHNIGKTMLLREIRKYGKTTKKVTHFSQRIDKTATGMRQDGNTLSTVGIDINEIVIGERWANGPVTFRTWDFGGQKEYYATHQYFLSPRSLYMVMWKLTDGEQGIQTIWQWLVSIQARAPGSPVIIIGTHRDFLTNRKTRNNFPASFEDDMKEIIARQFINVEEPDKCGLPFVIGQFNVSCKSGENVKELVNFIYNRVFQLKHPRRNKEKLLQHKIPKKYLILKDIVQELAEERIHEEKDPVLDKSSYMLKTMHKMMERSGTLFRDPEDVEQATRFLHENGILFHYEDLTLKDRYFLDPQWLCDQLARVVTVDQVNNFAQNGVMRATNLHVLFKQSSFQPENIEHYICGLLAKFELALDFDKKHLLIPSLLPKEQDMYACIRSSEDVKIPLIPLDETLRRTKNSLPGSGSPNSSMYQRPGGSLGFVNSHPSSNVIFSHCRLYVMTYFPSGFWPRLITRILADKSLYEIVTDLFPIPSEVLEACPYLKTKEPYWQPWQTGVQLLCHNTVLFRIKEVLPGLSGFCDYQRTALKCWIDNRWSPIDMENSVVLEMGFPCDSIEFTFADRGASQHGMCAITKKIKVCLEERASAKFLVKMSEHVDNLLQDWYPEIGESRFVQNCYGRYLITRVIPCPHCLFEVVRKETKNDTTLYWQFVDQNLDITSTISLSEIMLDESTLDQREETSKNNMYCFLVEKCILNCLNDHNEICPLHGSMSPRFMMSQDGVARTLYIAPEILFSDLDTSILIGPADTLTLVKLVGKGAFGEVYQGKLRKVDEPIKDVAVKMLCGPFKDASLQSKGQTDLHMENATSAYLTARQEISILQTIDHQNIVPLLGLSLRPLALVLSLAPQGSLGNKLLQIGNNGRRLSVYAIKQIVLQVADALSYLHCRSIIYRDLKADNVLVWQMNGFDFSEDTLDPIHVKLADYGVSRTVQSSGTKGFGGTPPFIAPEILQFAGKAQYTEKVDIFSFGMFFYELLTCKKPLEDVTNPTLFICQNGRPSISRRELSYPSHFLDLMSISWSHDPAERPSAERIKQMVQCPQFCHLIDAISMDTSVNILSACCVSVEKEMDNENDDVFDDHDFLPTNTTKEIWLSTAPTNGNSRIEIYCYDRVFRSTINKTIPLKGNEIFGLISLEDHVFGIDHQGIIHIYRSSLAKEIKMITCGFDFKIRFLTSQILRAESQSQVVFVLTSVKGGVLVIIEVDPVNLTVSTRQNIVPGKCICACLVPKEDGNQEIWCGQTEGKILVQDYNDLTKSEQIVETNDIVNMHRNCQFLESAMVGDRQYVWSYNYPGTTVSCWNVKTKEVEAELNCADVVPITESGSLHAYFTNNLEARKYQVTAMRVSDKYLYVGTTSGCVIVADAVELKPYTVFCCHSSEDFYVRTIVPMQENEQSDSQFMKHGIPYGIVTVGKGYRDLILKPETEIEHNFLQAFANRPGSPRKSVKNPTYILSWHAKNWEYY</sequence>
<dbReference type="Gene3D" id="1.10.10.2200">
    <property type="match status" value="1"/>
</dbReference>
<feature type="binding site" evidence="14">
    <location>
        <position position="1792"/>
    </location>
    <ligand>
        <name>ATP</name>
        <dbReference type="ChEBI" id="CHEBI:30616"/>
    </ligand>
</feature>
<dbReference type="PROSITE" id="PS50297">
    <property type="entry name" value="ANK_REP_REGION"/>
    <property type="match status" value="4"/>
</dbReference>
<dbReference type="GO" id="GO:0005524">
    <property type="term" value="F:ATP binding"/>
    <property type="evidence" value="ECO:0007669"/>
    <property type="project" value="UniProtKB-UniRule"/>
</dbReference>
<evidence type="ECO:0000256" key="4">
    <source>
        <dbReference type="ARBA" id="ARBA00022614"/>
    </source>
</evidence>
<dbReference type="InterPro" id="IPR017441">
    <property type="entry name" value="Protein_kinase_ATP_BS"/>
</dbReference>
<dbReference type="Gene3D" id="3.30.200.20">
    <property type="entry name" value="Phosphorylase Kinase, domain 1"/>
    <property type="match status" value="1"/>
</dbReference>
<dbReference type="SMART" id="SM00364">
    <property type="entry name" value="LRR_BAC"/>
    <property type="match status" value="7"/>
</dbReference>
<dbReference type="Proteomes" id="UP000005408">
    <property type="component" value="Unassembled WGS sequence"/>
</dbReference>
<keyword evidence="20" id="KW-1185">Reference proteome</keyword>
<feature type="repeat" description="ANK" evidence="13">
    <location>
        <begin position="39"/>
        <end position="71"/>
    </location>
</feature>
<proteinExistence type="predicted"/>
<dbReference type="PROSITE" id="PS50088">
    <property type="entry name" value="ANK_REPEAT"/>
    <property type="match status" value="4"/>
</dbReference>
<comment type="catalytic activity">
    <reaction evidence="12">
        <text>L-seryl-[protein] + ATP = O-phospho-L-seryl-[protein] + ADP + H(+)</text>
        <dbReference type="Rhea" id="RHEA:17989"/>
        <dbReference type="Rhea" id="RHEA-COMP:9863"/>
        <dbReference type="Rhea" id="RHEA-COMP:11604"/>
        <dbReference type="ChEBI" id="CHEBI:15378"/>
        <dbReference type="ChEBI" id="CHEBI:29999"/>
        <dbReference type="ChEBI" id="CHEBI:30616"/>
        <dbReference type="ChEBI" id="CHEBI:83421"/>
        <dbReference type="ChEBI" id="CHEBI:456216"/>
        <dbReference type="EC" id="2.7.11.1"/>
    </reaction>
</comment>
<dbReference type="SMART" id="SM00248">
    <property type="entry name" value="ANK"/>
    <property type="match status" value="8"/>
</dbReference>
<feature type="domain" description="Protein kinase" evidence="17">
    <location>
        <begin position="1760"/>
        <end position="2050"/>
    </location>
</feature>
<dbReference type="Pfam" id="PF16095">
    <property type="entry name" value="COR-A"/>
    <property type="match status" value="1"/>
</dbReference>
<evidence type="ECO:0000256" key="5">
    <source>
        <dbReference type="ARBA" id="ARBA00022679"/>
    </source>
</evidence>
<keyword evidence="15" id="KW-0175">Coiled coil</keyword>
<evidence type="ECO:0000313" key="20">
    <source>
        <dbReference type="Proteomes" id="UP000005408"/>
    </source>
</evidence>
<reference evidence="19" key="1">
    <citation type="submission" date="2022-08" db="UniProtKB">
        <authorList>
            <consortium name="EnsemblMetazoa"/>
        </authorList>
    </citation>
    <scope>IDENTIFICATION</scope>
    <source>
        <strain evidence="19">05x7-T-G4-1.051#20</strain>
    </source>
</reference>
<dbReference type="GO" id="GO:0005737">
    <property type="term" value="C:cytoplasm"/>
    <property type="evidence" value="ECO:0007669"/>
    <property type="project" value="UniProtKB-ARBA"/>
</dbReference>
<feature type="repeat" description="ANK" evidence="13">
    <location>
        <begin position="75"/>
        <end position="107"/>
    </location>
</feature>
<dbReference type="Pfam" id="PF00069">
    <property type="entry name" value="Pkinase"/>
    <property type="match status" value="1"/>
</dbReference>
<evidence type="ECO:0000259" key="18">
    <source>
        <dbReference type="PROSITE" id="PS51424"/>
    </source>
</evidence>
<accession>A0A8W8M364</accession>
<evidence type="ECO:0000256" key="7">
    <source>
        <dbReference type="ARBA" id="ARBA00022741"/>
    </source>
</evidence>
<keyword evidence="5" id="KW-0808">Transferase</keyword>
<dbReference type="GO" id="GO:0004674">
    <property type="term" value="F:protein serine/threonine kinase activity"/>
    <property type="evidence" value="ECO:0007669"/>
    <property type="project" value="UniProtKB-KW"/>
</dbReference>
<dbReference type="InterPro" id="IPR011047">
    <property type="entry name" value="Quinoprotein_ADH-like_sf"/>
</dbReference>
<evidence type="ECO:0000256" key="1">
    <source>
        <dbReference type="ARBA" id="ARBA00001946"/>
    </source>
</evidence>
<dbReference type="Pfam" id="PF13516">
    <property type="entry name" value="LRR_6"/>
    <property type="match status" value="1"/>
</dbReference>
<dbReference type="GO" id="GO:0005525">
    <property type="term" value="F:GTP binding"/>
    <property type="evidence" value="ECO:0007669"/>
    <property type="project" value="UniProtKB-KW"/>
</dbReference>
<evidence type="ECO:0000256" key="10">
    <source>
        <dbReference type="ARBA" id="ARBA00023043"/>
    </source>
</evidence>
<dbReference type="PROSITE" id="PS00107">
    <property type="entry name" value="PROTEIN_KINASE_ATP"/>
    <property type="match status" value="1"/>
</dbReference>
<dbReference type="Gene3D" id="3.80.10.10">
    <property type="entry name" value="Ribonuclease Inhibitor"/>
    <property type="match status" value="3"/>
</dbReference>
<dbReference type="InterPro" id="IPR032171">
    <property type="entry name" value="COR-A"/>
</dbReference>
<evidence type="ECO:0000256" key="3">
    <source>
        <dbReference type="ARBA" id="ARBA00022527"/>
    </source>
</evidence>
<organism evidence="19 20">
    <name type="scientific">Magallana gigas</name>
    <name type="common">Pacific oyster</name>
    <name type="synonym">Crassostrea gigas</name>
    <dbReference type="NCBI Taxonomy" id="29159"/>
    <lineage>
        <taxon>Eukaryota</taxon>
        <taxon>Metazoa</taxon>
        <taxon>Spiralia</taxon>
        <taxon>Lophotrochozoa</taxon>
        <taxon>Mollusca</taxon>
        <taxon>Bivalvia</taxon>
        <taxon>Autobranchia</taxon>
        <taxon>Pteriomorphia</taxon>
        <taxon>Ostreida</taxon>
        <taxon>Ostreoidea</taxon>
        <taxon>Ostreidae</taxon>
        <taxon>Magallana</taxon>
    </lineage>
</organism>
<dbReference type="InterPro" id="IPR000719">
    <property type="entry name" value="Prot_kinase_dom"/>
</dbReference>
<dbReference type="Gene3D" id="1.10.510.10">
    <property type="entry name" value="Transferase(Phosphotransferase) domain 1"/>
    <property type="match status" value="1"/>
</dbReference>
<keyword evidence="8" id="KW-0418">Kinase</keyword>
<dbReference type="InterPro" id="IPR036770">
    <property type="entry name" value="Ankyrin_rpt-contain_sf"/>
</dbReference>
<dbReference type="PROSITE" id="PS51424">
    <property type="entry name" value="ROC"/>
    <property type="match status" value="1"/>
</dbReference>
<feature type="region of interest" description="Disordered" evidence="16">
    <location>
        <begin position="674"/>
        <end position="717"/>
    </location>
</feature>
<dbReference type="Pfam" id="PF08477">
    <property type="entry name" value="Roc"/>
    <property type="match status" value="1"/>
</dbReference>
<dbReference type="PROSITE" id="PS00108">
    <property type="entry name" value="PROTEIN_KINASE_ST"/>
    <property type="match status" value="1"/>
</dbReference>
<dbReference type="SUPFAM" id="SSF56112">
    <property type="entry name" value="Protein kinase-like (PK-like)"/>
    <property type="match status" value="1"/>
</dbReference>
<keyword evidence="6" id="KW-0677">Repeat</keyword>
<keyword evidence="7 14" id="KW-0547">Nucleotide-binding</keyword>
<dbReference type="EC" id="2.7.11.1" evidence="2"/>
<name>A0A8W8M364_MAGGI</name>
<evidence type="ECO:0000256" key="14">
    <source>
        <dbReference type="PROSITE-ProRule" id="PRU10141"/>
    </source>
</evidence>
<evidence type="ECO:0000256" key="15">
    <source>
        <dbReference type="SAM" id="Coils"/>
    </source>
</evidence>
<dbReference type="InterPro" id="IPR020859">
    <property type="entry name" value="ROC"/>
</dbReference>
<protein>
    <recommendedName>
        <fullName evidence="2">non-specific serine/threonine protein kinase</fullName>
        <ecNumber evidence="2">2.7.11.1</ecNumber>
    </recommendedName>
</protein>
<dbReference type="InterPro" id="IPR002110">
    <property type="entry name" value="Ankyrin_rpt"/>
</dbReference>
<evidence type="ECO:0000256" key="6">
    <source>
        <dbReference type="ARBA" id="ARBA00022737"/>
    </source>
</evidence>
<dbReference type="InterPro" id="IPR001611">
    <property type="entry name" value="Leu-rich_rpt"/>
</dbReference>
<dbReference type="PANTHER" id="PTHR24198">
    <property type="entry name" value="ANKYRIN REPEAT AND PROTEIN KINASE DOMAIN-CONTAINING PROTEIN"/>
    <property type="match status" value="1"/>
</dbReference>
<dbReference type="SUPFAM" id="SSF52540">
    <property type="entry name" value="P-loop containing nucleoside triphosphate hydrolases"/>
    <property type="match status" value="1"/>
</dbReference>
<keyword evidence="10 13" id="KW-0040">ANK repeat</keyword>
<dbReference type="Gene3D" id="1.25.40.20">
    <property type="entry name" value="Ankyrin repeat-containing domain"/>
    <property type="match status" value="4"/>
</dbReference>
<feature type="repeat" description="ANK" evidence="13">
    <location>
        <begin position="386"/>
        <end position="418"/>
    </location>
</feature>
<dbReference type="InterPro" id="IPR027417">
    <property type="entry name" value="P-loop_NTPase"/>
</dbReference>
<evidence type="ECO:0000256" key="9">
    <source>
        <dbReference type="ARBA" id="ARBA00022840"/>
    </source>
</evidence>
<dbReference type="InterPro" id="IPR032675">
    <property type="entry name" value="LRR_dom_sf"/>
</dbReference>
<dbReference type="PANTHER" id="PTHR24198:SF169">
    <property type="entry name" value="NON-SPECIFIC SERINE_THREONINE PROTEIN KINASE"/>
    <property type="match status" value="1"/>
</dbReference>
<dbReference type="SUPFAM" id="SSF48403">
    <property type="entry name" value="Ankyrin repeat"/>
    <property type="match status" value="1"/>
</dbReference>
<dbReference type="PROSITE" id="PS50011">
    <property type="entry name" value="PROTEIN_KINASE_DOM"/>
    <property type="match status" value="1"/>
</dbReference>
<dbReference type="Pfam" id="PF23748">
    <property type="entry name" value="Beta-prop_LRRK2"/>
    <property type="match status" value="1"/>
</dbReference>
<dbReference type="InterPro" id="IPR008271">
    <property type="entry name" value="Ser/Thr_kinase_AS"/>
</dbReference>
<dbReference type="Pfam" id="PF12796">
    <property type="entry name" value="Ank_2"/>
    <property type="match status" value="3"/>
</dbReference>
<dbReference type="SUPFAM" id="SSF52058">
    <property type="entry name" value="L domain-like"/>
    <property type="match status" value="1"/>
</dbReference>
<dbReference type="EnsemblMetazoa" id="G3097.1">
    <property type="protein sequence ID" value="G3097.1:cds"/>
    <property type="gene ID" value="G3097"/>
</dbReference>
<keyword evidence="4" id="KW-0433">Leucine-rich repeat</keyword>
<dbReference type="Gene3D" id="3.40.50.300">
    <property type="entry name" value="P-loop containing nucleotide triphosphate hydrolases"/>
    <property type="match status" value="1"/>
</dbReference>
<dbReference type="InterPro" id="IPR056602">
    <property type="entry name" value="Beta-prop_LRRK2"/>
</dbReference>
<evidence type="ECO:0000256" key="12">
    <source>
        <dbReference type="ARBA" id="ARBA00048679"/>
    </source>
</evidence>
<dbReference type="InterPro" id="IPR003591">
    <property type="entry name" value="Leu-rich_rpt_typical-subtyp"/>
</dbReference>
<keyword evidence="9 14" id="KW-0067">ATP-binding</keyword>
<evidence type="ECO:0000256" key="16">
    <source>
        <dbReference type="SAM" id="MobiDB-lite"/>
    </source>
</evidence>
<dbReference type="SMART" id="SM00369">
    <property type="entry name" value="LRR_TYP"/>
    <property type="match status" value="7"/>
</dbReference>
<comment type="catalytic activity">
    <reaction evidence="11">
        <text>L-threonyl-[protein] + ATP = O-phospho-L-threonyl-[protein] + ADP + H(+)</text>
        <dbReference type="Rhea" id="RHEA:46608"/>
        <dbReference type="Rhea" id="RHEA-COMP:11060"/>
        <dbReference type="Rhea" id="RHEA-COMP:11605"/>
        <dbReference type="ChEBI" id="CHEBI:15378"/>
        <dbReference type="ChEBI" id="CHEBI:30013"/>
        <dbReference type="ChEBI" id="CHEBI:30616"/>
        <dbReference type="ChEBI" id="CHEBI:61977"/>
        <dbReference type="ChEBI" id="CHEBI:456216"/>
        <dbReference type="EC" id="2.7.11.1"/>
    </reaction>
</comment>
<evidence type="ECO:0000256" key="13">
    <source>
        <dbReference type="PROSITE-ProRule" id="PRU00023"/>
    </source>
</evidence>
<keyword evidence="3" id="KW-0723">Serine/threonine-protein kinase</keyword>
<dbReference type="SUPFAM" id="SSF50998">
    <property type="entry name" value="Quinoprotein alcohol dehydrogenase-like"/>
    <property type="match status" value="1"/>
</dbReference>
<comment type="cofactor">
    <cofactor evidence="1">
        <name>Mg(2+)</name>
        <dbReference type="ChEBI" id="CHEBI:18420"/>
    </cofactor>
</comment>
<evidence type="ECO:0000313" key="19">
    <source>
        <dbReference type="EnsemblMetazoa" id="G3097.1:cds"/>
    </source>
</evidence>
<evidence type="ECO:0000259" key="17">
    <source>
        <dbReference type="PROSITE" id="PS50011"/>
    </source>
</evidence>
<feature type="repeat" description="ANK" evidence="13">
    <location>
        <begin position="303"/>
        <end position="325"/>
    </location>
</feature>
<evidence type="ECO:0000256" key="2">
    <source>
        <dbReference type="ARBA" id="ARBA00012513"/>
    </source>
</evidence>
<dbReference type="Pfam" id="PF13855">
    <property type="entry name" value="LRR_8"/>
    <property type="match status" value="1"/>
</dbReference>
<dbReference type="Gene3D" id="3.30.70.1390">
    <property type="entry name" value="ROC domain from the Parkinson's disease-associated leucine-rich repeat kinase 2"/>
    <property type="match status" value="1"/>
</dbReference>
<dbReference type="InterPro" id="IPR011009">
    <property type="entry name" value="Kinase-like_dom_sf"/>
</dbReference>
<feature type="coiled-coil region" evidence="15">
    <location>
        <begin position="114"/>
        <end position="141"/>
    </location>
</feature>
<evidence type="ECO:0000256" key="11">
    <source>
        <dbReference type="ARBA" id="ARBA00047899"/>
    </source>
</evidence>
<feature type="domain" description="Roc" evidence="18">
    <location>
        <begin position="996"/>
        <end position="1210"/>
    </location>
</feature>
<evidence type="ECO:0000256" key="8">
    <source>
        <dbReference type="ARBA" id="ARBA00022777"/>
    </source>
</evidence>
<dbReference type="SMART" id="SM00220">
    <property type="entry name" value="S_TKc"/>
    <property type="match status" value="1"/>
</dbReference>
<dbReference type="Pfam" id="PF00023">
    <property type="entry name" value="Ank"/>
    <property type="match status" value="1"/>
</dbReference>